<dbReference type="Pfam" id="PF02206">
    <property type="entry name" value="WSN"/>
    <property type="match status" value="1"/>
</dbReference>
<evidence type="ECO:0000313" key="6">
    <source>
        <dbReference type="Proteomes" id="UP000230233"/>
    </source>
</evidence>
<evidence type="ECO:0000313" key="5">
    <source>
        <dbReference type="EMBL" id="PIC44038.1"/>
    </source>
</evidence>
<dbReference type="PROSITE" id="PS50088">
    <property type="entry name" value="ANK_REPEAT"/>
    <property type="match status" value="1"/>
</dbReference>
<dbReference type="InterPro" id="IPR053345">
    <property type="entry name" value="Ankyrin_repeat-containing"/>
</dbReference>
<dbReference type="SUPFAM" id="SSF48403">
    <property type="entry name" value="Ankyrin repeat"/>
    <property type="match status" value="1"/>
</dbReference>
<dbReference type="InterPro" id="IPR003125">
    <property type="entry name" value="WSN"/>
</dbReference>
<feature type="repeat" description="ANK" evidence="1">
    <location>
        <begin position="884"/>
        <end position="916"/>
    </location>
</feature>
<proteinExistence type="predicted"/>
<dbReference type="Proteomes" id="UP000230233">
    <property type="component" value="Chromosome II"/>
</dbReference>
<evidence type="ECO:0000259" key="4">
    <source>
        <dbReference type="SMART" id="SM00453"/>
    </source>
</evidence>
<dbReference type="AlphaFoldDB" id="A0A2G5UX07"/>
<dbReference type="PROSITE" id="PS50297">
    <property type="entry name" value="ANK_REP_REGION"/>
    <property type="match status" value="1"/>
</dbReference>
<dbReference type="Gene3D" id="1.25.40.20">
    <property type="entry name" value="Ankyrin repeat-containing domain"/>
    <property type="match status" value="1"/>
</dbReference>
<dbReference type="SMART" id="SM00453">
    <property type="entry name" value="WSN"/>
    <property type="match status" value="1"/>
</dbReference>
<dbReference type="PANTHER" id="PTHR22956">
    <property type="entry name" value="ANKYRIN REPEAT-CONTAINING PROTEIN F37A4.4-RELATED-RELATED"/>
    <property type="match status" value="1"/>
</dbReference>
<feature type="transmembrane region" description="Helical" evidence="2">
    <location>
        <begin position="790"/>
        <end position="810"/>
    </location>
</feature>
<evidence type="ECO:0000256" key="3">
    <source>
        <dbReference type="SAM" id="SignalP"/>
    </source>
</evidence>
<keyword evidence="2" id="KW-1133">Transmembrane helix</keyword>
<gene>
    <name evidence="5" type="primary">Cnig_chr_II.g4545</name>
    <name evidence="5" type="ORF">B9Z55_004545</name>
</gene>
<feature type="chain" id="PRO_5013794764" description="Domain of unknown function WSN domain-containing protein" evidence="3">
    <location>
        <begin position="22"/>
        <end position="1207"/>
    </location>
</feature>
<feature type="signal peptide" evidence="3">
    <location>
        <begin position="1"/>
        <end position="21"/>
    </location>
</feature>
<protein>
    <recommendedName>
        <fullName evidence="4">Domain of unknown function WSN domain-containing protein</fullName>
    </recommendedName>
</protein>
<keyword evidence="2" id="KW-0812">Transmembrane</keyword>
<evidence type="ECO:0000256" key="2">
    <source>
        <dbReference type="SAM" id="Phobius"/>
    </source>
</evidence>
<name>A0A2G5UX07_9PELO</name>
<dbReference type="OrthoDB" id="426293at2759"/>
<evidence type="ECO:0000256" key="1">
    <source>
        <dbReference type="PROSITE-ProRule" id="PRU00023"/>
    </source>
</evidence>
<keyword evidence="1" id="KW-0040">ANK repeat</keyword>
<sequence length="1207" mass="138113">MRKILKFLSLLLIVNVKYTASAKSTSTSALQLIIEKFESLSRITNGLALQKELNSKSLEIDHLLAEILEINPKNNGFEELRMFKIDDLSKRYAKFSNDASTVKKSEIDESMVKSQLDVLGKMGEDLEVLKSGEPLNLDEIVEKGKNVFRVDYGSFDGDFNDFPLALNNTFNLNKGNYKDDVFKSSFKTTVEKTAQFWSKVEKFMKFEETFKDLWAINGSFSQLEPLRKLGKVADVYKNSYANLTKLRDNMGTLNKDIPVLIPFIKKSPEIGNLNKDLGKLYGMFEKYSIPNPSTRLLTAGLTRGTQDIKRLFQDVNALWFKKSVANDNEKILMKMKSDLNGLKMLNEDMAKTEVHWNSFKTKIDTVKVKKSLDLVYGSSEHVTDINSFETLQSSSSEVEGCLMDLNQISVNVEFENLNKILNQLESIEKAALELEPLLVEFSKIAVFKNKKIFESLKSALDEIDKDLNVMLLQQEVDKLRANPEYNKFLERSLEACKLVLKMRETGIINLLFKTIEDWDILTNTKNALNDTSLIQTLECLQQKKFDASGISKLLTFGSMVRLIGDEHKTDKSVETFIGKMGQFQKSLKNLKSSVRPKRSSSDSTVDSLQNGLTVSQDLSKGADLLRKMGNLYGKKKDLDMVVAGGKEVFLEIQKMITSIDSEKLESEMKKTSEDLQKLESNAKNYPNPSLRIMGEFFENASTIHGVSIDSKLLANPVAVSFEKSSNQKIQRVAVPLKTLGSLQLDFSSGRSDFKSAQLSISKLQEFFDQIFPLSRNSQNAESEPFDMKTIGIYGGSGLVFIAILIGFIFLTRWIVKDRKRSNPNYYIHLLDSGNESILMTETACGRECYRLPIHQAIRDRNLDELKACIMNGANVNAFTFLDEKYVTPLHMAVENKEFKMTKLLIMNGADRNLKNSRYKTPEECIHETDHEMKNVFKELRGKTFRRRLPKQFPKSSYLVYGSFPDRWRSQKVNQRESATHMELWDGKKHAKGEELIDIDLMLIEDATCIKYLFLNNMIMNSTWKMECRKWWRLWIPVDYKHRATKVKINGKVYETIVKIHQHMQETRIPFLEGFIAYFIGFDKENKISKGVCDALVECMTLLGVNKIVVDGHPKANADVFQQGDDFPPKPYYFDNMGHVFIIVGCPISDVSQIDGWNPQYLTCNRFSVMTAKELFEFLFKFEPHHYKLSGKEDKTTFKSWQPFNATN</sequence>
<dbReference type="PANTHER" id="PTHR22956:SF18">
    <property type="entry name" value="ANK_REP_REGION DOMAIN-CONTAINING PROTEIN-RELATED"/>
    <property type="match status" value="1"/>
</dbReference>
<keyword evidence="6" id="KW-1185">Reference proteome</keyword>
<comment type="caution">
    <text evidence="5">The sequence shown here is derived from an EMBL/GenBank/DDBJ whole genome shotgun (WGS) entry which is preliminary data.</text>
</comment>
<keyword evidence="3" id="KW-0732">Signal</keyword>
<keyword evidence="2" id="KW-0472">Membrane</keyword>
<dbReference type="Pfam" id="PF00023">
    <property type="entry name" value="Ank"/>
    <property type="match status" value="1"/>
</dbReference>
<reference evidence="6" key="1">
    <citation type="submission" date="2017-10" db="EMBL/GenBank/DDBJ databases">
        <title>Rapid genome shrinkage in a self-fertile nematode reveals novel sperm competition proteins.</title>
        <authorList>
            <person name="Yin D."/>
            <person name="Schwarz E.M."/>
            <person name="Thomas C.G."/>
            <person name="Felde R.L."/>
            <person name="Korf I.F."/>
            <person name="Cutter A.D."/>
            <person name="Schartner C.M."/>
            <person name="Ralston E.J."/>
            <person name="Meyer B.J."/>
            <person name="Haag E.S."/>
        </authorList>
    </citation>
    <scope>NUCLEOTIDE SEQUENCE [LARGE SCALE GENOMIC DNA]</scope>
    <source>
        <strain evidence="6">JU1422</strain>
    </source>
</reference>
<dbReference type="InterPro" id="IPR002110">
    <property type="entry name" value="Ankyrin_rpt"/>
</dbReference>
<dbReference type="EMBL" id="PDUG01000002">
    <property type="protein sequence ID" value="PIC44038.1"/>
    <property type="molecule type" value="Genomic_DNA"/>
</dbReference>
<accession>A0A2G5UX07</accession>
<dbReference type="InterPro" id="IPR036770">
    <property type="entry name" value="Ankyrin_rpt-contain_sf"/>
</dbReference>
<dbReference type="SMART" id="SM00248">
    <property type="entry name" value="ANK"/>
    <property type="match status" value="2"/>
</dbReference>
<feature type="domain" description="Domain of unknown function WSN" evidence="4">
    <location>
        <begin position="28"/>
        <end position="98"/>
    </location>
</feature>
<organism evidence="5 6">
    <name type="scientific">Caenorhabditis nigoni</name>
    <dbReference type="NCBI Taxonomy" id="1611254"/>
    <lineage>
        <taxon>Eukaryota</taxon>
        <taxon>Metazoa</taxon>
        <taxon>Ecdysozoa</taxon>
        <taxon>Nematoda</taxon>
        <taxon>Chromadorea</taxon>
        <taxon>Rhabditida</taxon>
        <taxon>Rhabditina</taxon>
        <taxon>Rhabditomorpha</taxon>
        <taxon>Rhabditoidea</taxon>
        <taxon>Rhabditidae</taxon>
        <taxon>Peloderinae</taxon>
        <taxon>Caenorhabditis</taxon>
    </lineage>
</organism>